<dbReference type="InterPro" id="IPR012967">
    <property type="entry name" value="COMT_dimerisation"/>
</dbReference>
<dbReference type="CDD" id="cd02440">
    <property type="entry name" value="AdoMet_MTases"/>
    <property type="match status" value="1"/>
</dbReference>
<evidence type="ECO:0000313" key="6">
    <source>
        <dbReference type="EMBL" id="SCF00852.1"/>
    </source>
</evidence>
<dbReference type="InterPro" id="IPR036390">
    <property type="entry name" value="WH_DNA-bd_sf"/>
</dbReference>
<dbReference type="Proteomes" id="UP000199504">
    <property type="component" value="Unassembled WGS sequence"/>
</dbReference>
<name>A0A1C4WX96_9ACTN</name>
<evidence type="ECO:0000256" key="3">
    <source>
        <dbReference type="ARBA" id="ARBA00022691"/>
    </source>
</evidence>
<dbReference type="InterPro" id="IPR029063">
    <property type="entry name" value="SAM-dependent_MTases_sf"/>
</dbReference>
<dbReference type="SUPFAM" id="SSF53335">
    <property type="entry name" value="S-adenosyl-L-methionine-dependent methyltransferases"/>
    <property type="match status" value="1"/>
</dbReference>
<accession>A0A1C4WX96</accession>
<gene>
    <name evidence="6" type="ORF">GA0070564_102577</name>
</gene>
<dbReference type="Pfam" id="PF08100">
    <property type="entry name" value="Dimerisation"/>
    <property type="match status" value="1"/>
</dbReference>
<proteinExistence type="predicted"/>
<dbReference type="InterPro" id="IPR036388">
    <property type="entry name" value="WH-like_DNA-bd_sf"/>
</dbReference>
<dbReference type="InterPro" id="IPR016461">
    <property type="entry name" value="COMT-like"/>
</dbReference>
<dbReference type="GO" id="GO:0046983">
    <property type="term" value="F:protein dimerization activity"/>
    <property type="evidence" value="ECO:0007669"/>
    <property type="project" value="InterPro"/>
</dbReference>
<reference evidence="7" key="1">
    <citation type="submission" date="2016-06" db="EMBL/GenBank/DDBJ databases">
        <authorList>
            <person name="Varghese N."/>
            <person name="Submissions Spin"/>
        </authorList>
    </citation>
    <scope>NUCLEOTIDE SEQUENCE [LARGE SCALE GENOMIC DNA]</scope>
    <source>
        <strain evidence="7">DSM 44830</strain>
    </source>
</reference>
<protein>
    <submittedName>
        <fullName evidence="6">O-methyltransferase</fullName>
    </submittedName>
</protein>
<feature type="domain" description="O-methyltransferase C-terminal" evidence="4">
    <location>
        <begin position="122"/>
        <end position="326"/>
    </location>
</feature>
<dbReference type="AlphaFoldDB" id="A0A1C4WX96"/>
<evidence type="ECO:0000259" key="4">
    <source>
        <dbReference type="Pfam" id="PF00891"/>
    </source>
</evidence>
<dbReference type="PIRSF" id="PIRSF005739">
    <property type="entry name" value="O-mtase"/>
    <property type="match status" value="1"/>
</dbReference>
<evidence type="ECO:0000259" key="5">
    <source>
        <dbReference type="Pfam" id="PF08100"/>
    </source>
</evidence>
<dbReference type="Gene3D" id="1.10.10.10">
    <property type="entry name" value="Winged helix-like DNA-binding domain superfamily/Winged helix DNA-binding domain"/>
    <property type="match status" value="1"/>
</dbReference>
<keyword evidence="1 6" id="KW-0489">Methyltransferase</keyword>
<dbReference type="GO" id="GO:0008171">
    <property type="term" value="F:O-methyltransferase activity"/>
    <property type="evidence" value="ECO:0007669"/>
    <property type="project" value="InterPro"/>
</dbReference>
<keyword evidence="2 6" id="KW-0808">Transferase</keyword>
<dbReference type="Gene3D" id="1.10.287.1350">
    <property type="match status" value="1"/>
</dbReference>
<dbReference type="PANTHER" id="PTHR43712">
    <property type="entry name" value="PUTATIVE (AFU_ORTHOLOGUE AFUA_4G14580)-RELATED"/>
    <property type="match status" value="1"/>
</dbReference>
<dbReference type="Pfam" id="PF00891">
    <property type="entry name" value="Methyltransf_2"/>
    <property type="match status" value="1"/>
</dbReference>
<evidence type="ECO:0000256" key="2">
    <source>
        <dbReference type="ARBA" id="ARBA00022679"/>
    </source>
</evidence>
<feature type="domain" description="O-methyltransferase dimerisation" evidence="5">
    <location>
        <begin position="28"/>
        <end position="97"/>
    </location>
</feature>
<evidence type="ECO:0000313" key="7">
    <source>
        <dbReference type="Proteomes" id="UP000199504"/>
    </source>
</evidence>
<dbReference type="EMBL" id="FMCX01000002">
    <property type="protein sequence ID" value="SCF00852.1"/>
    <property type="molecule type" value="Genomic_DNA"/>
</dbReference>
<dbReference type="GO" id="GO:0032259">
    <property type="term" value="P:methylation"/>
    <property type="evidence" value="ECO:0007669"/>
    <property type="project" value="UniProtKB-KW"/>
</dbReference>
<dbReference type="SUPFAM" id="SSF46785">
    <property type="entry name" value="Winged helix' DNA-binding domain"/>
    <property type="match status" value="1"/>
</dbReference>
<organism evidence="6 7">
    <name type="scientific">Micromonospora mirobrigensis</name>
    <dbReference type="NCBI Taxonomy" id="262898"/>
    <lineage>
        <taxon>Bacteria</taxon>
        <taxon>Bacillati</taxon>
        <taxon>Actinomycetota</taxon>
        <taxon>Actinomycetes</taxon>
        <taxon>Micromonosporales</taxon>
        <taxon>Micromonosporaceae</taxon>
        <taxon>Micromonospora</taxon>
    </lineage>
</organism>
<keyword evidence="3" id="KW-0949">S-adenosyl-L-methionine</keyword>
<dbReference type="PROSITE" id="PS51683">
    <property type="entry name" value="SAM_OMT_II"/>
    <property type="match status" value="1"/>
</dbReference>
<sequence>MELKDALMAIDLPAGLDAATRLDRLTDLATPFAVRTAVTLRVPDRIAAGVTRLDELAVACDADPAALGRLLRYLVHRDVFVEVAPDVFALTDVGELLRDRSGGGHGAHLDLGGLGARMDLAWAGLPHAVRTGGPGYRAVHGRDFWADLDAHPDHRAYFDALMLSQQRITAPEVATLYPWSEVRHVVDVAGGAGGLLREVASRHPRLRGTLVDRPEPVATAARTFAEHGLADRVEAVVGDFFAALPAGADVYVVSRALTDWSDDHAVRILRRCAAAAGSAGRVLVVEVLPTEPYVPHLSAYDLQMLVLVGGRERGVADNVALAAAAGLTPLRTWHGTGGLTLMEFGVAG</sequence>
<dbReference type="STRING" id="262898.GA0070564_102577"/>
<dbReference type="PANTHER" id="PTHR43712:SF2">
    <property type="entry name" value="O-METHYLTRANSFERASE CICE"/>
    <property type="match status" value="1"/>
</dbReference>
<evidence type="ECO:0000256" key="1">
    <source>
        <dbReference type="ARBA" id="ARBA00022603"/>
    </source>
</evidence>
<dbReference type="InterPro" id="IPR001077">
    <property type="entry name" value="COMT_C"/>
</dbReference>
<keyword evidence="7" id="KW-1185">Reference proteome</keyword>
<dbReference type="Gene3D" id="3.40.50.150">
    <property type="entry name" value="Vaccinia Virus protein VP39"/>
    <property type="match status" value="1"/>
</dbReference>